<dbReference type="PANTHER" id="PTHR11054">
    <property type="entry name" value="6-PHOSPHOGLUCONOLACTONASE"/>
    <property type="match status" value="1"/>
</dbReference>
<evidence type="ECO:0000313" key="7">
    <source>
        <dbReference type="EMBL" id="KAG6745517.1"/>
    </source>
</evidence>
<dbReference type="GO" id="GO:0006098">
    <property type="term" value="P:pentose-phosphate shunt"/>
    <property type="evidence" value="ECO:0007669"/>
    <property type="project" value="InterPro"/>
</dbReference>
<gene>
    <name evidence="7" type="ORF">POTOM_050008</name>
</gene>
<sequence>MATASSSLTFSTSLPKFCRPYSISITPPPQVAVYFKKLSISSSLKISKRTTARASSMASSGITTIDQNNKKVVEVFDTEEDLAVSLAKYTADLSDKFAKERGAFTVVVSGGSLIKSLRKLVEAPYVDSIDWSKWQVFWVDERVVPKDHPDSNYKLAFDGFLSKTLEIGIPPNGEMLKISDHESRNALANLVPIPPGNVYAINDALSSEGAADDYETCLKHLVHTGVINISSLSGFPKFDLMLVGMGPDGHVASLFPGHPLLKENQKWVTHITDSPKPPPERITFTFPVINSSAYIALVVCGAGKASIVQTALGKSQDSELFPVQMVSPEGELKWFLDKDAASKLCATRRCNLSDSFGSVGIFFLYLVNQKTYVVWNVVKQLLKRIVFADTIMLDISGITFCGFNEYVKWHMFWVDERGLPKDNVGINYKLAFDGSLKGISLSFLMSVANLNDFFVRLQLSMLGSLEKSCFQVRILTRDMCAINNALNPLLKENQKWVSHIKDSPEPPPENYFTFPVVNSSSYIALAVCNASKAGAVQTAWGNSQNSIVLPVQITEDSRLLAAEEENLQTLPQKRSIRIAYLQNNKKVVKVYDTEQDVAVSLAKYVADLSAKFAKERGSFTVVLSGGYLIDNIRKLTEPPYVDSVEWSKWHVFWVDERVVPRNHVDSNYKLAFDGFLSKVPIPAGQVYAINDALSAEGAAEDYQTVLKHLVDTGVLAKSSVTGFPKFDLMLLGMGPDGHVASLFPGHPLLEEKVKWVTHILDSPKPPPQRITFTFPVINSSAYIAMVVCGPGEVDAVYKALGKTAIPELLPVQRVTPEEELRWFLDKVAASKLQE</sequence>
<comment type="caution">
    <text evidence="7">The sequence shown here is derived from an EMBL/GenBank/DDBJ whole genome shotgun (WGS) entry which is preliminary data.</text>
</comment>
<dbReference type="OrthoDB" id="432544at2759"/>
<dbReference type="InterPro" id="IPR039104">
    <property type="entry name" value="6PGL"/>
</dbReference>
<feature type="domain" description="Glucosamine/galactosamine-6-phosphate isomerase" evidence="6">
    <location>
        <begin position="593"/>
        <end position="822"/>
    </location>
</feature>
<evidence type="ECO:0000313" key="8">
    <source>
        <dbReference type="Proteomes" id="UP000886885"/>
    </source>
</evidence>
<evidence type="ECO:0000259" key="6">
    <source>
        <dbReference type="Pfam" id="PF01182"/>
    </source>
</evidence>
<dbReference type="EMBL" id="JAAWWB010000030">
    <property type="protein sequence ID" value="KAG6745517.1"/>
    <property type="molecule type" value="Genomic_DNA"/>
</dbReference>
<organism evidence="7 8">
    <name type="scientific">Populus tomentosa</name>
    <name type="common">Chinese white poplar</name>
    <dbReference type="NCBI Taxonomy" id="118781"/>
    <lineage>
        <taxon>Eukaryota</taxon>
        <taxon>Viridiplantae</taxon>
        <taxon>Streptophyta</taxon>
        <taxon>Embryophyta</taxon>
        <taxon>Tracheophyta</taxon>
        <taxon>Spermatophyta</taxon>
        <taxon>Magnoliopsida</taxon>
        <taxon>eudicotyledons</taxon>
        <taxon>Gunneridae</taxon>
        <taxon>Pentapetalae</taxon>
        <taxon>rosids</taxon>
        <taxon>fabids</taxon>
        <taxon>Malpighiales</taxon>
        <taxon>Salicaceae</taxon>
        <taxon>Saliceae</taxon>
        <taxon>Populus</taxon>
    </lineage>
</organism>
<accession>A0A8X7YB07</accession>
<dbReference type="FunFam" id="3.40.50.1360:FF:000005">
    <property type="entry name" value="6-phosphogluconolactonase"/>
    <property type="match status" value="1"/>
</dbReference>
<dbReference type="GO" id="GO:0017057">
    <property type="term" value="F:6-phosphogluconolactonase activity"/>
    <property type="evidence" value="ECO:0007669"/>
    <property type="project" value="UniProtKB-EC"/>
</dbReference>
<dbReference type="Proteomes" id="UP000886885">
    <property type="component" value="Chromosome 15D"/>
</dbReference>
<evidence type="ECO:0000256" key="5">
    <source>
        <dbReference type="ARBA" id="ARBA00022801"/>
    </source>
</evidence>
<dbReference type="NCBIfam" id="TIGR01198">
    <property type="entry name" value="pgl"/>
    <property type="match status" value="2"/>
</dbReference>
<proteinExistence type="inferred from homology"/>
<dbReference type="GO" id="GO:0005737">
    <property type="term" value="C:cytoplasm"/>
    <property type="evidence" value="ECO:0007669"/>
    <property type="project" value="UniProtKB-ARBA"/>
</dbReference>
<evidence type="ECO:0000256" key="2">
    <source>
        <dbReference type="ARBA" id="ARBA00004961"/>
    </source>
</evidence>
<keyword evidence="5" id="KW-0378">Hydrolase</keyword>
<name>A0A8X7YB07_POPTO</name>
<feature type="domain" description="Glucosamine/galactosamine-6-phosphate isomerase" evidence="6">
    <location>
        <begin position="488"/>
        <end position="555"/>
    </location>
</feature>
<comment type="catalytic activity">
    <reaction evidence="1">
        <text>6-phospho-D-glucono-1,5-lactone + H2O = 6-phospho-D-gluconate + H(+)</text>
        <dbReference type="Rhea" id="RHEA:12556"/>
        <dbReference type="ChEBI" id="CHEBI:15377"/>
        <dbReference type="ChEBI" id="CHEBI:15378"/>
        <dbReference type="ChEBI" id="CHEBI:57955"/>
        <dbReference type="ChEBI" id="CHEBI:58759"/>
        <dbReference type="EC" id="3.1.1.31"/>
    </reaction>
</comment>
<comment type="similarity">
    <text evidence="3">Belongs to the glucosamine/galactosamine-6-phosphate isomerase family. 6-phosphogluconolactonase subfamily.</text>
</comment>
<feature type="domain" description="Glucosamine/galactosamine-6-phosphate isomerase" evidence="6">
    <location>
        <begin position="78"/>
        <end position="334"/>
    </location>
</feature>
<dbReference type="InterPro" id="IPR005900">
    <property type="entry name" value="6-phosphogluconolactonase_DevB"/>
</dbReference>
<comment type="pathway">
    <text evidence="2">Carbohydrate degradation; pentose phosphate pathway; D-ribulose 5-phosphate from D-glucose 6-phosphate (oxidative stage): step 2/3.</text>
</comment>
<reference evidence="7" key="1">
    <citation type="journal article" date="2020" name="bioRxiv">
        <title>Hybrid origin of Populus tomentosa Carr. identified through genome sequencing and phylogenomic analysis.</title>
        <authorList>
            <person name="An X."/>
            <person name="Gao K."/>
            <person name="Chen Z."/>
            <person name="Li J."/>
            <person name="Yang X."/>
            <person name="Yang X."/>
            <person name="Zhou J."/>
            <person name="Guo T."/>
            <person name="Zhao T."/>
            <person name="Huang S."/>
            <person name="Miao D."/>
            <person name="Khan W.U."/>
            <person name="Rao P."/>
            <person name="Ye M."/>
            <person name="Lei B."/>
            <person name="Liao W."/>
            <person name="Wang J."/>
            <person name="Ji L."/>
            <person name="Li Y."/>
            <person name="Guo B."/>
            <person name="Mustafa N.S."/>
            <person name="Li S."/>
            <person name="Yun Q."/>
            <person name="Keller S.R."/>
            <person name="Mao J."/>
            <person name="Zhang R."/>
            <person name="Strauss S.H."/>
        </authorList>
    </citation>
    <scope>NUCLEOTIDE SEQUENCE</scope>
    <source>
        <strain evidence="7">GM15</strain>
        <tissue evidence="7">Leaf</tissue>
    </source>
</reference>
<dbReference type="GO" id="GO:0005975">
    <property type="term" value="P:carbohydrate metabolic process"/>
    <property type="evidence" value="ECO:0007669"/>
    <property type="project" value="InterPro"/>
</dbReference>
<protein>
    <recommendedName>
        <fullName evidence="4">6-phosphogluconolactonase</fullName>
        <ecNumber evidence="4">3.1.1.31</ecNumber>
    </recommendedName>
</protein>
<evidence type="ECO:0000256" key="1">
    <source>
        <dbReference type="ARBA" id="ARBA00000832"/>
    </source>
</evidence>
<evidence type="ECO:0000256" key="3">
    <source>
        <dbReference type="ARBA" id="ARBA00010662"/>
    </source>
</evidence>
<dbReference type="Pfam" id="PF01182">
    <property type="entry name" value="Glucosamine_iso"/>
    <property type="match status" value="3"/>
</dbReference>
<dbReference type="FunFam" id="3.40.50.1360:FF:000009">
    <property type="entry name" value="Probable 6-phosphogluconolactonase"/>
    <property type="match status" value="1"/>
</dbReference>
<evidence type="ECO:0000256" key="4">
    <source>
        <dbReference type="ARBA" id="ARBA00013198"/>
    </source>
</evidence>
<dbReference type="CDD" id="cd01400">
    <property type="entry name" value="6PGL"/>
    <property type="match status" value="2"/>
</dbReference>
<dbReference type="PANTHER" id="PTHR11054:SF22">
    <property type="entry name" value="6-PHOSPHOGLUCONOLACTONASE 3, CHLOROPLASTIC"/>
    <property type="match status" value="1"/>
</dbReference>
<keyword evidence="8" id="KW-1185">Reference proteome</keyword>
<dbReference type="AlphaFoldDB" id="A0A8X7YB07"/>
<dbReference type="EC" id="3.1.1.31" evidence="4"/>
<dbReference type="InterPro" id="IPR006148">
    <property type="entry name" value="Glc/Gal-6P_isomerase"/>
</dbReference>